<comment type="caution">
    <text evidence="1">The sequence shown here is derived from an EMBL/GenBank/DDBJ whole genome shotgun (WGS) entry which is preliminary data.</text>
</comment>
<keyword evidence="2" id="KW-1185">Reference proteome</keyword>
<organism evidence="1 2">
    <name type="scientific">Funneliformis mosseae</name>
    <name type="common">Endomycorrhizal fungus</name>
    <name type="synonym">Glomus mosseae</name>
    <dbReference type="NCBI Taxonomy" id="27381"/>
    <lineage>
        <taxon>Eukaryota</taxon>
        <taxon>Fungi</taxon>
        <taxon>Fungi incertae sedis</taxon>
        <taxon>Mucoromycota</taxon>
        <taxon>Glomeromycotina</taxon>
        <taxon>Glomeromycetes</taxon>
        <taxon>Glomerales</taxon>
        <taxon>Glomeraceae</taxon>
        <taxon>Funneliformis</taxon>
    </lineage>
</organism>
<protein>
    <submittedName>
        <fullName evidence="1">1147_t:CDS:1</fullName>
    </submittedName>
</protein>
<dbReference type="EMBL" id="CAJVPP010006552">
    <property type="protein sequence ID" value="CAG8679400.1"/>
    <property type="molecule type" value="Genomic_DNA"/>
</dbReference>
<reference evidence="1" key="1">
    <citation type="submission" date="2021-06" db="EMBL/GenBank/DDBJ databases">
        <authorList>
            <person name="Kallberg Y."/>
            <person name="Tangrot J."/>
            <person name="Rosling A."/>
        </authorList>
    </citation>
    <scope>NUCLEOTIDE SEQUENCE</scope>
    <source>
        <strain evidence="1">87-6 pot B 2015</strain>
    </source>
</reference>
<evidence type="ECO:0000313" key="2">
    <source>
        <dbReference type="Proteomes" id="UP000789375"/>
    </source>
</evidence>
<accession>A0A9N9HJ06</accession>
<sequence length="73" mass="8369">METSILSIKVAHELSTVHKGDTEDWVWYACKILPGDTFWLRNTSLIVSETRFMVMAGQGPTLIFERNTCIYCI</sequence>
<evidence type="ECO:0000313" key="1">
    <source>
        <dbReference type="EMBL" id="CAG8679400.1"/>
    </source>
</evidence>
<dbReference type="AlphaFoldDB" id="A0A9N9HJ06"/>
<gene>
    <name evidence="1" type="ORF">FMOSSE_LOCUS12806</name>
</gene>
<proteinExistence type="predicted"/>
<dbReference type="Proteomes" id="UP000789375">
    <property type="component" value="Unassembled WGS sequence"/>
</dbReference>
<name>A0A9N9HJ06_FUNMO</name>